<keyword evidence="3" id="KW-1185">Reference proteome</keyword>
<dbReference type="InterPro" id="IPR000477">
    <property type="entry name" value="RT_dom"/>
</dbReference>
<comment type="caution">
    <text evidence="2">The sequence shown here is derived from an EMBL/GenBank/DDBJ whole genome shotgun (WGS) entry which is preliminary data.</text>
</comment>
<dbReference type="Proteomes" id="UP001057375">
    <property type="component" value="Unassembled WGS sequence"/>
</dbReference>
<dbReference type="EMBL" id="BQXS01005039">
    <property type="protein sequence ID" value="GKT37690.1"/>
    <property type="molecule type" value="Genomic_DNA"/>
</dbReference>
<feature type="non-terminal residue" evidence="2">
    <location>
        <position position="149"/>
    </location>
</feature>
<accession>A0ABQ5L2V3</accession>
<gene>
    <name evidence="2" type="ORF">ADUPG1_003628</name>
</gene>
<evidence type="ECO:0000313" key="3">
    <source>
        <dbReference type="Proteomes" id="UP001057375"/>
    </source>
</evidence>
<evidence type="ECO:0000313" key="2">
    <source>
        <dbReference type="EMBL" id="GKT37690.1"/>
    </source>
</evidence>
<feature type="domain" description="Reverse transcriptase" evidence="1">
    <location>
        <begin position="1"/>
        <end position="149"/>
    </location>
</feature>
<reference evidence="2" key="1">
    <citation type="submission" date="2022-03" db="EMBL/GenBank/DDBJ databases">
        <title>Draft genome sequence of Aduncisulcus paluster, a free-living microaerophilic Fornicata.</title>
        <authorList>
            <person name="Yuyama I."/>
            <person name="Kume K."/>
            <person name="Tamura T."/>
            <person name="Inagaki Y."/>
            <person name="Hashimoto T."/>
        </authorList>
    </citation>
    <scope>NUCLEOTIDE SEQUENCE</scope>
    <source>
        <strain evidence="2">NY0171</strain>
    </source>
</reference>
<name>A0ABQ5L2V3_9EUKA</name>
<protein>
    <recommendedName>
        <fullName evidence="1">Reverse transcriptase domain-containing protein</fullName>
    </recommendedName>
</protein>
<evidence type="ECO:0000259" key="1">
    <source>
        <dbReference type="PROSITE" id="PS50878"/>
    </source>
</evidence>
<organism evidence="2 3">
    <name type="scientific">Aduncisulcus paluster</name>
    <dbReference type="NCBI Taxonomy" id="2918883"/>
    <lineage>
        <taxon>Eukaryota</taxon>
        <taxon>Metamonada</taxon>
        <taxon>Carpediemonas-like organisms</taxon>
        <taxon>Aduncisulcus</taxon>
    </lineage>
</organism>
<feature type="non-terminal residue" evidence="2">
    <location>
        <position position="1"/>
    </location>
</feature>
<proteinExistence type="predicted"/>
<sequence length="149" mass="15854">TSSYRTIAMAEIPLRILHRAILSKINASCHQCQYGDGINDGSLKAAYHTLLAIGLCDKAASPLRILQVDSSNAFNSVSKHSIMAGLARKGVSPTICNYISFILANPPRFFVGADGCLTSIASPCGSPQGDCLSMKLYNLAVDGIIEDFC</sequence>
<dbReference type="PROSITE" id="PS50878">
    <property type="entry name" value="RT_POL"/>
    <property type="match status" value="1"/>
</dbReference>